<dbReference type="PANTHER" id="PTHR42957:SF1">
    <property type="entry name" value="HELICASE MJ1565-RELATED"/>
    <property type="match status" value="1"/>
</dbReference>
<proteinExistence type="predicted"/>
<dbReference type="Pfam" id="PF01935">
    <property type="entry name" value="DUF87"/>
    <property type="match status" value="1"/>
</dbReference>
<evidence type="ECO:0000313" key="4">
    <source>
        <dbReference type="Proteomes" id="UP000002608"/>
    </source>
</evidence>
<feature type="region of interest" description="Disordered" evidence="1">
    <location>
        <begin position="1344"/>
        <end position="1369"/>
    </location>
</feature>
<dbReference type="Proteomes" id="UP000002608">
    <property type="component" value="Chromosome"/>
</dbReference>
<evidence type="ECO:0000256" key="1">
    <source>
        <dbReference type="SAM" id="MobiDB-lite"/>
    </source>
</evidence>
<dbReference type="KEGG" id="spl:Spea_2315"/>
<dbReference type="STRING" id="398579.Spea_2315"/>
<evidence type="ECO:0000259" key="2">
    <source>
        <dbReference type="Pfam" id="PF01935"/>
    </source>
</evidence>
<keyword evidence="4" id="KW-1185">Reference proteome</keyword>
<dbReference type="REBASE" id="330799">
    <property type="entry name" value="Spe345DptHP"/>
</dbReference>
<evidence type="ECO:0000313" key="3">
    <source>
        <dbReference type="EMBL" id="ABV87635.1"/>
    </source>
</evidence>
<dbReference type="Gene3D" id="3.40.50.300">
    <property type="entry name" value="P-loop containing nucleotide triphosphate hydrolases"/>
    <property type="match status" value="2"/>
</dbReference>
<reference evidence="3 4" key="1">
    <citation type="submission" date="2007-10" db="EMBL/GenBank/DDBJ databases">
        <title>Complete sequence of Shewanella pealeana ATCC 700345.</title>
        <authorList>
            <consortium name="US DOE Joint Genome Institute"/>
            <person name="Copeland A."/>
            <person name="Lucas S."/>
            <person name="Lapidus A."/>
            <person name="Barry K."/>
            <person name="Glavina del Rio T."/>
            <person name="Dalin E."/>
            <person name="Tice H."/>
            <person name="Pitluck S."/>
            <person name="Chertkov O."/>
            <person name="Brettin T."/>
            <person name="Bruce D."/>
            <person name="Detter J.C."/>
            <person name="Han C."/>
            <person name="Schmutz J."/>
            <person name="Larimer F."/>
            <person name="Land M."/>
            <person name="Hauser L."/>
            <person name="Kyrpides N."/>
            <person name="Kim E."/>
            <person name="Zhao J.-S.Z."/>
            <person name="Manno D."/>
            <person name="Hawari J."/>
            <person name="Richardson P."/>
        </authorList>
    </citation>
    <scope>NUCLEOTIDE SEQUENCE [LARGE SCALE GENOMIC DNA]</scope>
    <source>
        <strain evidence="4">ATCC 700345 / ANG-SQ1</strain>
    </source>
</reference>
<organism evidence="3 4">
    <name type="scientific">Shewanella pealeana (strain ATCC 700345 / ANG-SQ1)</name>
    <dbReference type="NCBI Taxonomy" id="398579"/>
    <lineage>
        <taxon>Bacteria</taxon>
        <taxon>Pseudomonadati</taxon>
        <taxon>Pseudomonadota</taxon>
        <taxon>Gammaproteobacteria</taxon>
        <taxon>Alteromonadales</taxon>
        <taxon>Shewanellaceae</taxon>
        <taxon>Shewanella</taxon>
    </lineage>
</organism>
<dbReference type="InterPro" id="IPR017646">
    <property type="entry name" value="Dnd_assoc_2"/>
</dbReference>
<dbReference type="InterPro" id="IPR008571">
    <property type="entry name" value="HerA-like"/>
</dbReference>
<gene>
    <name evidence="3" type="ordered locus">Spea_2315</name>
</gene>
<feature type="compositionally biased region" description="Polar residues" evidence="1">
    <location>
        <begin position="1351"/>
        <end position="1366"/>
    </location>
</feature>
<feature type="region of interest" description="Disordered" evidence="1">
    <location>
        <begin position="1288"/>
        <end position="1322"/>
    </location>
</feature>
<dbReference type="InterPro" id="IPR027417">
    <property type="entry name" value="P-loop_NTPase"/>
</dbReference>
<dbReference type="NCBIfam" id="TIGR03237">
    <property type="entry name" value="dnd_assoc_2"/>
    <property type="match status" value="1"/>
</dbReference>
<dbReference type="HOGENOM" id="CLU_002964_1_0_6"/>
<feature type="domain" description="Helicase HerA central" evidence="2">
    <location>
        <begin position="1394"/>
        <end position="1599"/>
    </location>
</feature>
<dbReference type="EMBL" id="CP000851">
    <property type="protein sequence ID" value="ABV87635.1"/>
    <property type="molecule type" value="Genomic_DNA"/>
</dbReference>
<dbReference type="InterPro" id="IPR002789">
    <property type="entry name" value="HerA_central"/>
</dbReference>
<dbReference type="PANTHER" id="PTHR42957">
    <property type="entry name" value="HELICASE MJ1565-RELATED"/>
    <property type="match status" value="1"/>
</dbReference>
<name>A8H4Z8_SHEPA</name>
<dbReference type="SUPFAM" id="SSF52540">
    <property type="entry name" value="P-loop containing nucleoside triphosphate hydrolases"/>
    <property type="match status" value="1"/>
</dbReference>
<accession>A8H4Z8</accession>
<protein>
    <recommendedName>
        <fullName evidence="2">Helicase HerA central domain-containing protein</fullName>
    </recommendedName>
</protein>
<sequence>MQYMSLKQFNDFLAEQFLNWGQHSIKPGYRYQFQSPDNENSMKLFDSIVSKADGTIDVKGTKLSIVTCGHSRLLPVLHSEDSNTAPGFTENFISHLRDEVAGQFGEFEDCALLVIHNSMLDTLINSAENVAQPASIWHPEQIKQAMYKLIDDVNGTRKVSECLLEHRFNQIVDDGATMFGFEKLYNALLDGDLKFSELGLLNDPAILTWDGKPEQINKRLDENKRLYEDIERITHHFPNELEEKLAEKDFGSKFVERNFGGEGLESWKTELEFSACKQEQEANRKNLLELESEVILQGELIAKNKSETKAGRRERHLILVIEEDQQDFGFELTFIGGKIERKQCSILHNKTDLIEIANPVNSGGKRSRVTVTGAYTGKAMFFTLDLKREKTAERYKFKVLVIRSGDFYIDAFRNNFLIEPPTSSKKTARITLQTEDSSFVIGIDGGKEGTKAVLDEIGQVFDNETTSEINFEQIANESDELHFVVKGQDSWLTFNVEGAIATDSLTLPLILDKDRFTRLYQDDYLGSFNRAKNKVLLDNKELSPKGKRLTLLQWEAEIVDGLLLTRRDEQQNPLSLNDIEATYPSLFVAYRALFDYYHEHRTLPSLCSWGPEYRVLAGQVVKQYNDAISAIGDDILLTAEQKQLINIGFATFSGQEFITPFHPMVIAYYLSLAEHVTLDQSHSFKTLPKVTLDRLNARGLLPFIYDPIHGFAFSQLEKENSFWLELVPQQDTSFSYVRKLVKDKVGEFKNAFSALFNAGPKATLIINSVNNKSNHEIFMGLVDFVKANKDKVCQVHVNLYDDKLVYSEFDRFAETASYDELKNLYELDKGAVREQADMIIDLLRTRLTYSKFENGKIDGKQAYSHLSFFRNNSKVEPRDVNVDKQLSGVVCHGLMAGEAAANKQDSYFTAFGLKNVDTEGQAHLQIAQKLGGLIKPARLSSEPTGNSKSMALVVSDNFRALLERSYVSSIWTTIIDPKVTLDFFENAKDMVLIHYSDNYTNSANYDAITVTRQTELYKKVLEQDEGGITEEFNAFNGEWLLKMITANANERKEKKGIIGAYKFVNCLLSQSDITWVPLSVAEMIRVTGNIGLKMSDSDFSRNVQGYKSGLISDDVLFVGFKDKQMYVLPLEVKTGIKQTHSKGVQQAKELKRYLCEDILGRNDFAGMLYRGLFIRQVLMQIDKYELYNLYSDTYFDGFLADREWWLQGDYSIAELANYPDGFMLSHVENDTFFEADFNEVDDILKIQLPISYLKQLVSTPLRELMTDVRPEQLCHIPEKYLLVAANSSETRKQPEQDLPEPQTTTQQSTSTDTHTISSRAIELSDFLPTKDPIKDAELVEKDSDTAHSDLNVPSKTAGQTPVSQPEQDNEPIKILVGHDVRDNAEVYWEPTNTAKFMNTNSGIIGTMGTGKTQCTKSVVTQLYRQQARNVDGKAIGILIFDYKSDYVDEKFLTATNGKKFNLHKLPYNPLSLFGDTPMLPVHTARGFSETMGKAFGLGQKQQLKLRKLIGEAYELAGIKKGDQSTWSKPAPTISDIWALFEETEPTEDSLYAALESLYELEIFEDNHEKCTSLYELVDGITVVELAGYPSEIQNLVVALTMDLFYSQMQKQGKPEVQGDFRQVTKLLLVDEADNFMSQNFPSLRKVLKEGREYGVGVILSTQDITHFKTSENDYSSYILSWIVHRVSQIKNQDIKSIFNKDDKSDQENLMKSIRELDKHYSLYVDGDKKVQKIKDKAFWELLG</sequence>
<feature type="compositionally biased region" description="Low complexity" evidence="1">
    <location>
        <begin position="1302"/>
        <end position="1318"/>
    </location>
</feature>
<dbReference type="eggNOG" id="COG0433">
    <property type="taxonomic scope" value="Bacteria"/>
</dbReference>